<name>A0A212LK78_9HYPH</name>
<evidence type="ECO:0000256" key="1">
    <source>
        <dbReference type="ARBA" id="ARBA00022596"/>
    </source>
</evidence>
<dbReference type="PANTHER" id="PTHR36566:SF1">
    <property type="entry name" value="PYRIDINIUM-3,5-BISTHIOCARBOXYLIC ACID MONONUCLEOTIDE NICKEL INSERTION PROTEIN"/>
    <property type="match status" value="1"/>
</dbReference>
<dbReference type="Pfam" id="PF01969">
    <property type="entry name" value="Ni_insertion"/>
    <property type="match status" value="1"/>
</dbReference>
<dbReference type="Gene3D" id="3.30.70.1380">
    <property type="entry name" value="Transcriptional regulatory protein pf0864 domain like"/>
    <property type="match status" value="1"/>
</dbReference>
<dbReference type="PANTHER" id="PTHR36566">
    <property type="entry name" value="NICKEL INSERTION PROTEIN-RELATED"/>
    <property type="match status" value="1"/>
</dbReference>
<dbReference type="EMBL" id="FMJD01000010">
    <property type="protein sequence ID" value="SCM77966.1"/>
    <property type="molecule type" value="Genomic_DNA"/>
</dbReference>
<dbReference type="RefSeq" id="WP_288197740.1">
    <property type="nucleotide sequence ID" value="NZ_LT608334.1"/>
</dbReference>
<protein>
    <recommendedName>
        <fullName evidence="4">LarC family nickel insertion protein</fullName>
    </recommendedName>
</protein>
<accession>A0A212LK78</accession>
<keyword evidence="1" id="KW-0533">Nickel</keyword>
<sequence length="433" mass="45896">MRTPRDNGQGGMDIRRHVHLDAVGGIAGDMFVAAMLDALPDLEARVRADLAAVLPVAAGRIDITRGTSGGLAVRRFALVSPVDRDDPPRGHAHDHRHDHGHPRGPVDGARPSAPVGYDDIVALIRAAPLAPGSAEAALGILRRLGEAESRVHGVPLSAVHFHEIADWDSLADVTAAGSIIAALGEATWSVSDLPRGGGRVRTRHGLLPVPAPATTLLLEGFRLVDDGVAGERVTPTGAAILAHLVDADARAPVSARLLASGLGAGTRELPGMPNILRAMVHDIAARPLPTRDAVFVVAFDVDDMTGEEIGHAAERLRATPGVFDLALAAHLGKKSRPLTTFRLLVDPARRDEVVDLCLVETSTIGVRWHMAERRVLDRRAETAAGSGGSLRLKAVTRPDGSVTRKVEADDIGRLDGLAARRRMAHLMERNHDD</sequence>
<evidence type="ECO:0000256" key="2">
    <source>
        <dbReference type="SAM" id="MobiDB-lite"/>
    </source>
</evidence>
<reference evidence="3" key="1">
    <citation type="submission" date="2016-08" db="EMBL/GenBank/DDBJ databases">
        <authorList>
            <person name="Seilhamer J.J."/>
        </authorList>
    </citation>
    <scope>NUCLEOTIDE SEQUENCE</scope>
    <source>
        <strain evidence="3">86</strain>
    </source>
</reference>
<evidence type="ECO:0008006" key="4">
    <source>
        <dbReference type="Google" id="ProtNLM"/>
    </source>
</evidence>
<gene>
    <name evidence="3" type="ORF">KL86PLE_60281</name>
</gene>
<evidence type="ECO:0000313" key="3">
    <source>
        <dbReference type="EMBL" id="SCM77966.1"/>
    </source>
</evidence>
<feature type="region of interest" description="Disordered" evidence="2">
    <location>
        <begin position="82"/>
        <end position="111"/>
    </location>
</feature>
<dbReference type="InterPro" id="IPR002822">
    <property type="entry name" value="Ni_insertion"/>
</dbReference>
<dbReference type="AlphaFoldDB" id="A0A212LK78"/>
<feature type="compositionally biased region" description="Basic and acidic residues" evidence="2">
    <location>
        <begin position="82"/>
        <end position="97"/>
    </location>
</feature>
<organism evidence="3">
    <name type="scientific">uncultured Pleomorphomonas sp</name>
    <dbReference type="NCBI Taxonomy" id="442121"/>
    <lineage>
        <taxon>Bacteria</taxon>
        <taxon>Pseudomonadati</taxon>
        <taxon>Pseudomonadota</taxon>
        <taxon>Alphaproteobacteria</taxon>
        <taxon>Hyphomicrobiales</taxon>
        <taxon>Pleomorphomonadaceae</taxon>
        <taxon>Pleomorphomonas</taxon>
        <taxon>environmental samples</taxon>
    </lineage>
</organism>
<proteinExistence type="predicted"/>